<dbReference type="EMBL" id="CP093349">
    <property type="protein sequence ID" value="WOH07918.1"/>
    <property type="molecule type" value="Genomic_DNA"/>
</dbReference>
<dbReference type="Gene3D" id="3.30.420.10">
    <property type="entry name" value="Ribonuclease H-like superfamily/Ribonuclease H"/>
    <property type="match status" value="1"/>
</dbReference>
<organism evidence="1 2">
    <name type="scientific">Daucus carota subsp. sativus</name>
    <name type="common">Carrot</name>
    <dbReference type="NCBI Taxonomy" id="79200"/>
    <lineage>
        <taxon>Eukaryota</taxon>
        <taxon>Viridiplantae</taxon>
        <taxon>Streptophyta</taxon>
        <taxon>Embryophyta</taxon>
        <taxon>Tracheophyta</taxon>
        <taxon>Spermatophyta</taxon>
        <taxon>Magnoliopsida</taxon>
        <taxon>eudicotyledons</taxon>
        <taxon>Gunneridae</taxon>
        <taxon>Pentapetalae</taxon>
        <taxon>asterids</taxon>
        <taxon>campanulids</taxon>
        <taxon>Apiales</taxon>
        <taxon>Apiaceae</taxon>
        <taxon>Apioideae</taxon>
        <taxon>Scandiceae</taxon>
        <taxon>Daucinae</taxon>
        <taxon>Daucus</taxon>
        <taxon>Daucus sect. Daucus</taxon>
    </lineage>
</organism>
<sequence>MEYIWELPDNGYIKINIHCVILEVPLPNGNRLGVAAIIRNDKGEMLWGCLGSLADFNEEQASLIALQAACIHANKKDWPLVHIETDNFRVYETLRLQEQILLEEDQVEVYSLFNTLHANSFKIGKSKKCITHVPIRMNASAEYMANYGLENLKELVEIAKPFGNLDYFLQRDLGNVLPLPIMEVVQNFGDGEVIDGPPPPPSKKRKVSSSQGIRFGPQLPFGLPLDLGEVFSAPGNFFCRNLKWETGASGHVRDDKGKAKLMHDSSFNNSGLLSHAAMRLSDLGFNLDSILGGGAVPNDVLKSAIMEALSELLPSGSFSRPAKGGGADSVDKKAVVQVLKLMEPGKDKSQVEVKEFGPSTSGSLSD</sequence>
<dbReference type="InterPro" id="IPR002156">
    <property type="entry name" value="RNaseH_domain"/>
</dbReference>
<reference evidence="1" key="1">
    <citation type="journal article" date="2016" name="Nat. Genet.">
        <title>A high-quality carrot genome assembly provides new insights into carotenoid accumulation and asterid genome evolution.</title>
        <authorList>
            <person name="Iorizzo M."/>
            <person name="Ellison S."/>
            <person name="Senalik D."/>
            <person name="Zeng P."/>
            <person name="Satapoomin P."/>
            <person name="Huang J."/>
            <person name="Bowman M."/>
            <person name="Iovene M."/>
            <person name="Sanseverino W."/>
            <person name="Cavagnaro P."/>
            <person name="Yildiz M."/>
            <person name="Macko-Podgorni A."/>
            <person name="Moranska E."/>
            <person name="Grzebelus E."/>
            <person name="Grzebelus D."/>
            <person name="Ashrafi H."/>
            <person name="Zheng Z."/>
            <person name="Cheng S."/>
            <person name="Spooner D."/>
            <person name="Van Deynze A."/>
            <person name="Simon P."/>
        </authorList>
    </citation>
    <scope>NUCLEOTIDE SEQUENCE</scope>
    <source>
        <tissue evidence="1">Leaf</tissue>
    </source>
</reference>
<dbReference type="GO" id="GO:0004523">
    <property type="term" value="F:RNA-DNA hybrid ribonuclease activity"/>
    <property type="evidence" value="ECO:0007669"/>
    <property type="project" value="InterPro"/>
</dbReference>
<accession>A0A164SVP1</accession>
<dbReference type="GO" id="GO:0003676">
    <property type="term" value="F:nucleic acid binding"/>
    <property type="evidence" value="ECO:0007669"/>
    <property type="project" value="InterPro"/>
</dbReference>
<dbReference type="InterPro" id="IPR012337">
    <property type="entry name" value="RNaseH-like_sf"/>
</dbReference>
<dbReference type="InterPro" id="IPR036397">
    <property type="entry name" value="RNaseH_sf"/>
</dbReference>
<reference evidence="1" key="2">
    <citation type="submission" date="2022-03" db="EMBL/GenBank/DDBJ databases">
        <title>Draft title - Genomic analysis of global carrot germplasm unveils the trajectory of domestication and the origin of high carotenoid orange carrot.</title>
        <authorList>
            <person name="Iorizzo M."/>
            <person name="Ellison S."/>
            <person name="Senalik D."/>
            <person name="Macko-Podgorni A."/>
            <person name="Grzebelus D."/>
            <person name="Bostan H."/>
            <person name="Rolling W."/>
            <person name="Curaba J."/>
            <person name="Simon P."/>
        </authorList>
    </citation>
    <scope>NUCLEOTIDE SEQUENCE</scope>
    <source>
        <tissue evidence="1">Leaf</tissue>
    </source>
</reference>
<dbReference type="AlphaFoldDB" id="A0A164SVP1"/>
<proteinExistence type="predicted"/>
<dbReference type="Gramene" id="KZM86705">
    <property type="protein sequence ID" value="KZM86705"/>
    <property type="gene ID" value="DCAR_023839"/>
</dbReference>
<evidence type="ECO:0000313" key="2">
    <source>
        <dbReference type="Proteomes" id="UP000077755"/>
    </source>
</evidence>
<dbReference type="SUPFAM" id="SSF53098">
    <property type="entry name" value="Ribonuclease H-like"/>
    <property type="match status" value="1"/>
</dbReference>
<dbReference type="Proteomes" id="UP000077755">
    <property type="component" value="Chromosome 7"/>
</dbReference>
<evidence type="ECO:0000313" key="1">
    <source>
        <dbReference type="EMBL" id="WOH07918.1"/>
    </source>
</evidence>
<dbReference type="Pfam" id="PF13456">
    <property type="entry name" value="RVT_3"/>
    <property type="match status" value="1"/>
</dbReference>
<protein>
    <submittedName>
        <fullName evidence="1">Uncharacterized protein</fullName>
    </submittedName>
</protein>
<gene>
    <name evidence="1" type="ORF">DCAR_0727353</name>
</gene>
<keyword evidence="2" id="KW-1185">Reference proteome</keyword>
<name>A0A164SVP1_DAUCS</name>